<dbReference type="Proteomes" id="UP000037247">
    <property type="component" value="Unassembled WGS sequence"/>
</dbReference>
<protein>
    <submittedName>
        <fullName evidence="6">TetR family transcriptional regulator</fullName>
    </submittedName>
</protein>
<dbReference type="SUPFAM" id="SSF46689">
    <property type="entry name" value="Homeodomain-like"/>
    <property type="match status" value="1"/>
</dbReference>
<evidence type="ECO:0000259" key="5">
    <source>
        <dbReference type="Pfam" id="PF02909"/>
    </source>
</evidence>
<dbReference type="InterPro" id="IPR001647">
    <property type="entry name" value="HTH_TetR"/>
</dbReference>
<dbReference type="InterPro" id="IPR036271">
    <property type="entry name" value="Tet_transcr_reg_TetR-rel_C_sf"/>
</dbReference>
<organism evidence="6 7">
    <name type="scientific">Gordonia jacobaea</name>
    <dbReference type="NCBI Taxonomy" id="122202"/>
    <lineage>
        <taxon>Bacteria</taxon>
        <taxon>Bacillati</taxon>
        <taxon>Actinomycetota</taxon>
        <taxon>Actinomycetes</taxon>
        <taxon>Mycobacteriales</taxon>
        <taxon>Gordoniaceae</taxon>
        <taxon>Gordonia</taxon>
    </lineage>
</organism>
<dbReference type="PANTHER" id="PTHR30055">
    <property type="entry name" value="HTH-TYPE TRANSCRIPTIONAL REGULATOR RUTR"/>
    <property type="match status" value="1"/>
</dbReference>
<dbReference type="InterPro" id="IPR009057">
    <property type="entry name" value="Homeodomain-like_sf"/>
</dbReference>
<evidence type="ECO:0000256" key="2">
    <source>
        <dbReference type="ARBA" id="ARBA00023125"/>
    </source>
</evidence>
<keyword evidence="3" id="KW-0804">Transcription</keyword>
<evidence type="ECO:0000313" key="6">
    <source>
        <dbReference type="EMBL" id="KNA91814.1"/>
    </source>
</evidence>
<dbReference type="Gene3D" id="1.10.357.10">
    <property type="entry name" value="Tetracycline Repressor, domain 2"/>
    <property type="match status" value="1"/>
</dbReference>
<accession>A0ABR5IDR3</accession>
<dbReference type="Pfam" id="PF02909">
    <property type="entry name" value="TetR_C_1"/>
    <property type="match status" value="1"/>
</dbReference>
<evidence type="ECO:0000256" key="3">
    <source>
        <dbReference type="ARBA" id="ARBA00023163"/>
    </source>
</evidence>
<dbReference type="InterPro" id="IPR050109">
    <property type="entry name" value="HTH-type_TetR-like_transc_reg"/>
</dbReference>
<dbReference type="EMBL" id="LDTZ01000015">
    <property type="protein sequence ID" value="KNA91814.1"/>
    <property type="molecule type" value="Genomic_DNA"/>
</dbReference>
<comment type="caution">
    <text evidence="6">The sequence shown here is derived from an EMBL/GenBank/DDBJ whole genome shotgun (WGS) entry which is preliminary data.</text>
</comment>
<feature type="domain" description="HTH tetR-type" evidence="4">
    <location>
        <begin position="27"/>
        <end position="56"/>
    </location>
</feature>
<dbReference type="InterPro" id="IPR004111">
    <property type="entry name" value="Repressor_TetR_C"/>
</dbReference>
<proteinExistence type="predicted"/>
<sequence length="207" mass="22363">MPRPHTPILDPDTIARAALDALDSDGSFTMPGIAKRLNVAVSSLYHHVASREQLLELIRGVIAEELSVAIVWPEDWREVVRQWLIGYRAGFGAHPELVRALTAQTVRAPEVLRGYDRLAQKLVDAGFPIDRVLHVITFLDTIALGSALDVGAPDEVWSVDGVAADSALGRALSAAPTGRVRADEAFELTVDLAITGLESELARASRT</sequence>
<feature type="domain" description="Tetracycline repressor TetR C-terminal" evidence="5">
    <location>
        <begin position="74"/>
        <end position="199"/>
    </location>
</feature>
<evidence type="ECO:0000313" key="7">
    <source>
        <dbReference type="Proteomes" id="UP000037247"/>
    </source>
</evidence>
<evidence type="ECO:0000259" key="4">
    <source>
        <dbReference type="Pfam" id="PF00440"/>
    </source>
</evidence>
<dbReference type="Pfam" id="PF00440">
    <property type="entry name" value="TetR_N"/>
    <property type="match status" value="1"/>
</dbReference>
<dbReference type="RefSeq" id="WP_049698154.1">
    <property type="nucleotide sequence ID" value="NZ_LDTZ01000015.1"/>
</dbReference>
<dbReference type="SUPFAM" id="SSF48498">
    <property type="entry name" value="Tetracyclin repressor-like, C-terminal domain"/>
    <property type="match status" value="1"/>
</dbReference>
<dbReference type="PANTHER" id="PTHR30055:SF151">
    <property type="entry name" value="TRANSCRIPTIONAL REGULATORY PROTEIN"/>
    <property type="match status" value="1"/>
</dbReference>
<gene>
    <name evidence="6" type="ORF">ABW18_06210</name>
</gene>
<name>A0ABR5IDR3_9ACTN</name>
<evidence type="ECO:0000256" key="1">
    <source>
        <dbReference type="ARBA" id="ARBA00023015"/>
    </source>
</evidence>
<keyword evidence="1" id="KW-0805">Transcription regulation</keyword>
<keyword evidence="7" id="KW-1185">Reference proteome</keyword>
<reference evidence="6 7" key="1">
    <citation type="submission" date="2015-05" db="EMBL/GenBank/DDBJ databases">
        <title>Draft genome sequence of the bacterium Gordonia jacobaea a new member of the Gordonia genus.</title>
        <authorList>
            <person name="Jimenez-Galisteo G."/>
            <person name="Dominguez A."/>
            <person name="Munoz E."/>
            <person name="Vinas M."/>
        </authorList>
    </citation>
    <scope>NUCLEOTIDE SEQUENCE [LARGE SCALE GENOMIC DNA]</scope>
    <source>
        <strain evidence="7">mv1</strain>
    </source>
</reference>
<keyword evidence="2" id="KW-0238">DNA-binding</keyword>